<dbReference type="Pfam" id="PF01095">
    <property type="entry name" value="Pectinesterase"/>
    <property type="match status" value="1"/>
</dbReference>
<proteinExistence type="inferred from homology"/>
<evidence type="ECO:0000313" key="16">
    <source>
        <dbReference type="Proteomes" id="UP001056436"/>
    </source>
</evidence>
<keyword evidence="13" id="KW-0624">Polysaccharide degradation</keyword>
<keyword evidence="13" id="KW-0119">Carbohydrate metabolism</keyword>
<dbReference type="GO" id="GO:0005576">
    <property type="term" value="C:extracellular region"/>
    <property type="evidence" value="ECO:0007669"/>
    <property type="project" value="UniProtKB-SubCell"/>
</dbReference>
<dbReference type="InterPro" id="IPR000070">
    <property type="entry name" value="Pectinesterase_cat"/>
</dbReference>
<evidence type="ECO:0000256" key="10">
    <source>
        <dbReference type="ARBA" id="ARBA00023239"/>
    </source>
</evidence>
<sequence>MDAACQETWSKVVLVQIHKGRVAVRSLPRITSIQEVFSIDNSDGSVKLVVALLDLRFEAFRSLLPICTHFRSSGLFSFFSPIPIFSSLGATMLASSLLLLSSLVAGAFGAARTSPPSGALVVAKSGGKYTSIQKAVDAASSGAVIFIQPGTYNEQVLIPANKGALTIYGYTADDQDYSKNQVTVTNSLGADVAGSNDASGTFRAKNDNLKVYNINIVNSRGKGIQAIALSAYGNQQGYYGIQAKGYQDTILSNQGKHYFHKSYVEGATDFIFGQKAITWFEACTIAISGKGYITASGRDSSSNPSWYVINKATVKALSGVGDGQTFLGRPWRTFARVVVQNSNLGAVVNAAGWSKWGSNPTDNVVYQEYANTGKGASGTRVSFSKKISAAVKIGDVLGSTSWIDSKYTGGSAASSVSLELSAAVSAPAVAADAAPASTPMPTTLQTVVKASSTPVPQAAADDDCSGTPDGFASLNGGTTGGKGGEVVTVKTQADLEKYAGMSGKYVIKVSGKITIMPKGKEVKVSSDKTIVGIGATAEIDQGGFNVQNQKNIIFRNIKIGNTYVEGDDEGKTQDFDGIQMDNCTNIWIDHVHLEKGGDGLIDSRKDTTFLTVSWTILRNHNKAFGIGWTDNVNTEITIHHNYFDQTKQRNPSVDNVKHAHLYNNYLVGQTSYGHYARGKTEMRMENCYFEKVKNPIQLDASAKLSATGNVFEGTTGTTAKNAGTVFDPKTFYEYTLDAAADVPSVVAKGAGRQASICAA</sequence>
<keyword evidence="8" id="KW-0378">Hydrolase</keyword>
<dbReference type="PROSITE" id="PS00503">
    <property type="entry name" value="PECTINESTERASE_2"/>
    <property type="match status" value="1"/>
</dbReference>
<evidence type="ECO:0000256" key="1">
    <source>
        <dbReference type="ARBA" id="ARBA00004613"/>
    </source>
</evidence>
<dbReference type="FunFam" id="2.160.20.10:FF:000014">
    <property type="entry name" value="Pectinesterase"/>
    <property type="match status" value="1"/>
</dbReference>
<dbReference type="InterPro" id="IPR012334">
    <property type="entry name" value="Pectin_lyas_fold"/>
</dbReference>
<dbReference type="PANTHER" id="PTHR31321:SF127">
    <property type="entry name" value="PECTINESTERASE"/>
    <property type="match status" value="1"/>
</dbReference>
<dbReference type="AlphaFoldDB" id="A0A9P9XAT2"/>
<keyword evidence="9" id="KW-0063">Aspartyl esterase</keyword>
<evidence type="ECO:0000256" key="7">
    <source>
        <dbReference type="ARBA" id="ARBA00022729"/>
    </source>
</evidence>
<feature type="active site" evidence="12">
    <location>
        <position position="269"/>
    </location>
</feature>
<dbReference type="OrthoDB" id="2019149at2759"/>
<dbReference type="GO" id="GO:0030599">
    <property type="term" value="F:pectinesterase activity"/>
    <property type="evidence" value="ECO:0007669"/>
    <property type="project" value="UniProtKB-EC"/>
</dbReference>
<name>A0A9P9XAT2_9PEZI</name>
<dbReference type="InterPro" id="IPR011050">
    <property type="entry name" value="Pectin_lyase_fold/virulence"/>
</dbReference>
<comment type="similarity">
    <text evidence="4 13">Belongs to the polysaccharide lyase 1 family.</text>
</comment>
<reference evidence="15" key="1">
    <citation type="submission" date="2019-01" db="EMBL/GenBank/DDBJ databases">
        <title>Colletotrichum abscissum LGMF1257.</title>
        <authorList>
            <person name="Baroncelli R."/>
        </authorList>
    </citation>
    <scope>NUCLEOTIDE SEQUENCE</scope>
    <source>
        <strain evidence="15">Ca142</strain>
    </source>
</reference>
<dbReference type="GO" id="GO:0016829">
    <property type="term" value="F:lyase activity"/>
    <property type="evidence" value="ECO:0007669"/>
    <property type="project" value="UniProtKB-KW"/>
</dbReference>
<dbReference type="EC" id="3.1.1.11" evidence="5"/>
<organism evidence="15 16">
    <name type="scientific">Colletotrichum abscissum</name>
    <dbReference type="NCBI Taxonomy" id="1671311"/>
    <lineage>
        <taxon>Eukaryota</taxon>
        <taxon>Fungi</taxon>
        <taxon>Dikarya</taxon>
        <taxon>Ascomycota</taxon>
        <taxon>Pezizomycotina</taxon>
        <taxon>Sordariomycetes</taxon>
        <taxon>Hypocreomycetidae</taxon>
        <taxon>Glomerellales</taxon>
        <taxon>Glomerellaceae</taxon>
        <taxon>Colletotrichum</taxon>
        <taxon>Colletotrichum acutatum species complex</taxon>
    </lineage>
</organism>
<dbReference type="SUPFAM" id="SSF51126">
    <property type="entry name" value="Pectin lyase-like"/>
    <property type="match status" value="2"/>
</dbReference>
<dbReference type="GO" id="GO:0045490">
    <property type="term" value="P:pectin catabolic process"/>
    <property type="evidence" value="ECO:0007669"/>
    <property type="project" value="TreeGrafter"/>
</dbReference>
<dbReference type="SMART" id="SM00656">
    <property type="entry name" value="Amb_all"/>
    <property type="match status" value="1"/>
</dbReference>
<keyword evidence="7" id="KW-0732">Signal</keyword>
<comment type="pathway">
    <text evidence="2">Glycan metabolism; pectin degradation; 2-dehydro-3-deoxy-D-gluconate from pectin: step 1/5.</text>
</comment>
<dbReference type="Proteomes" id="UP001056436">
    <property type="component" value="Unassembled WGS sequence"/>
</dbReference>
<comment type="similarity">
    <text evidence="3">Belongs to the pectinesterase family.</text>
</comment>
<dbReference type="GO" id="GO:0042545">
    <property type="term" value="P:cell wall modification"/>
    <property type="evidence" value="ECO:0007669"/>
    <property type="project" value="InterPro"/>
</dbReference>
<evidence type="ECO:0000256" key="3">
    <source>
        <dbReference type="ARBA" id="ARBA00008891"/>
    </source>
</evidence>
<feature type="domain" description="Pectate lyase" evidence="14">
    <location>
        <begin position="485"/>
        <end position="695"/>
    </location>
</feature>
<accession>A0A9P9XAT2</accession>
<dbReference type="EMBL" id="SDAQ01000071">
    <property type="protein sequence ID" value="KAI3543658.1"/>
    <property type="molecule type" value="Genomic_DNA"/>
</dbReference>
<dbReference type="InterPro" id="IPR033131">
    <property type="entry name" value="Pectinesterase_Asp_AS"/>
</dbReference>
<dbReference type="Gene3D" id="2.160.20.10">
    <property type="entry name" value="Single-stranded right-handed beta-helix, Pectin lyase-like"/>
    <property type="match status" value="2"/>
</dbReference>
<dbReference type="PANTHER" id="PTHR31321">
    <property type="entry name" value="ACYL-COA THIOESTER HYDROLASE YBHC-RELATED"/>
    <property type="match status" value="1"/>
</dbReference>
<keyword evidence="16" id="KW-1185">Reference proteome</keyword>
<comment type="catalytic activity">
    <reaction evidence="11">
        <text>[(1-&gt;4)-alpha-D-galacturonosyl methyl ester](n) + n H2O = [(1-&gt;4)-alpha-D-galacturonosyl](n) + n methanol + n H(+)</text>
        <dbReference type="Rhea" id="RHEA:22380"/>
        <dbReference type="Rhea" id="RHEA-COMP:14570"/>
        <dbReference type="Rhea" id="RHEA-COMP:14573"/>
        <dbReference type="ChEBI" id="CHEBI:15377"/>
        <dbReference type="ChEBI" id="CHEBI:15378"/>
        <dbReference type="ChEBI" id="CHEBI:17790"/>
        <dbReference type="ChEBI" id="CHEBI:140522"/>
        <dbReference type="ChEBI" id="CHEBI:140523"/>
        <dbReference type="EC" id="3.1.1.11"/>
    </reaction>
</comment>
<evidence type="ECO:0000256" key="6">
    <source>
        <dbReference type="ARBA" id="ARBA00022525"/>
    </source>
</evidence>
<comment type="caution">
    <text evidence="15">The sequence shown here is derived from an EMBL/GenBank/DDBJ whole genome shotgun (WGS) entry which is preliminary data.</text>
</comment>
<evidence type="ECO:0000256" key="5">
    <source>
        <dbReference type="ARBA" id="ARBA00013229"/>
    </source>
</evidence>
<evidence type="ECO:0000256" key="13">
    <source>
        <dbReference type="RuleBase" id="RU361173"/>
    </source>
</evidence>
<evidence type="ECO:0000256" key="8">
    <source>
        <dbReference type="ARBA" id="ARBA00022801"/>
    </source>
</evidence>
<evidence type="ECO:0000256" key="12">
    <source>
        <dbReference type="PROSITE-ProRule" id="PRU10040"/>
    </source>
</evidence>
<dbReference type="Pfam" id="PF00544">
    <property type="entry name" value="Pectate_lyase_4"/>
    <property type="match status" value="1"/>
</dbReference>
<evidence type="ECO:0000256" key="2">
    <source>
        <dbReference type="ARBA" id="ARBA00005184"/>
    </source>
</evidence>
<keyword evidence="10 13" id="KW-0456">Lyase</keyword>
<evidence type="ECO:0000259" key="14">
    <source>
        <dbReference type="SMART" id="SM00656"/>
    </source>
</evidence>
<dbReference type="InterPro" id="IPR002022">
    <property type="entry name" value="Pec_lyase"/>
</dbReference>
<evidence type="ECO:0000256" key="9">
    <source>
        <dbReference type="ARBA" id="ARBA00023085"/>
    </source>
</evidence>
<comment type="subcellular location">
    <subcellularLocation>
        <location evidence="1 13">Secreted</location>
    </subcellularLocation>
</comment>
<evidence type="ECO:0000256" key="4">
    <source>
        <dbReference type="ARBA" id="ARBA00010980"/>
    </source>
</evidence>
<evidence type="ECO:0000313" key="15">
    <source>
        <dbReference type="EMBL" id="KAI3543658.1"/>
    </source>
</evidence>
<protein>
    <recommendedName>
        <fullName evidence="5">pectinesterase</fullName>
        <ecNumber evidence="5">3.1.1.11</ecNumber>
    </recommendedName>
</protein>
<gene>
    <name evidence="15" type="ORF">CABS02_09981</name>
</gene>
<evidence type="ECO:0000256" key="11">
    <source>
        <dbReference type="ARBA" id="ARBA00047928"/>
    </source>
</evidence>
<keyword evidence="6 13" id="KW-0964">Secreted</keyword>